<protein>
    <recommendedName>
        <fullName evidence="5">Putative phosphoenolpyruvate synthase regulatory protein</fullName>
        <shortName evidence="5">PEP synthase regulatory protein</shortName>
        <shortName evidence="5">PSRP</shortName>
        <ecNumber evidence="5">2.7.11.33</ecNumber>
        <ecNumber evidence="5">2.7.4.28</ecNumber>
    </recommendedName>
    <alternativeName>
        <fullName evidence="5">Pyruvate, water dikinase regulatory protein</fullName>
    </alternativeName>
</protein>
<evidence type="ECO:0000256" key="2">
    <source>
        <dbReference type="ARBA" id="ARBA00022679"/>
    </source>
</evidence>
<evidence type="ECO:0000313" key="7">
    <source>
        <dbReference type="Proteomes" id="UP000236751"/>
    </source>
</evidence>
<gene>
    <name evidence="6" type="ORF">SAMN05216403_102173</name>
</gene>
<sequence>MPIMPITPKPIRRTAFFLSDRTGITVEMLGHSLLSQFENIPLDEITLPYIDSKAKATSAVRTINERYIADEARPLVFSTLVNPEIRLIINSADALHLDCFSIFIAPLEAELGARSSENMGRSHRVSDPTGYWKRINAINYALEHDDGLSQKNWNRADVTLVGASRTGKTPTCLYLALQYGIYAANYPLIPEDFQREELPAQIRNIRSKLFGFTIHPERLHEIRSERKPESVYASLKNCEYEVQSAEKLMRRAGIPYLDATSKSIEELATAVLHEAKLERKIY</sequence>
<comment type="similarity">
    <text evidence="5">Belongs to the pyruvate, phosphate/water dikinase regulatory protein family. PSRP subfamily.</text>
</comment>
<comment type="catalytic activity">
    <reaction evidence="5">
        <text>[pyruvate, water dikinase] + ADP = [pyruvate, water dikinase]-phosphate + AMP + H(+)</text>
        <dbReference type="Rhea" id="RHEA:46020"/>
        <dbReference type="Rhea" id="RHEA-COMP:11425"/>
        <dbReference type="Rhea" id="RHEA-COMP:11426"/>
        <dbReference type="ChEBI" id="CHEBI:15378"/>
        <dbReference type="ChEBI" id="CHEBI:43176"/>
        <dbReference type="ChEBI" id="CHEBI:68546"/>
        <dbReference type="ChEBI" id="CHEBI:456215"/>
        <dbReference type="ChEBI" id="CHEBI:456216"/>
        <dbReference type="EC" id="2.7.11.33"/>
    </reaction>
</comment>
<evidence type="ECO:0000256" key="3">
    <source>
        <dbReference type="ARBA" id="ARBA00022741"/>
    </source>
</evidence>
<dbReference type="PANTHER" id="PTHR31756:SF3">
    <property type="entry name" value="PYRUVATE, PHOSPHATE DIKINASE REGULATORY PROTEIN 1, CHLOROPLASTIC"/>
    <property type="match status" value="1"/>
</dbReference>
<name>A0A1H5SGS1_NITMU</name>
<dbReference type="Proteomes" id="UP000236751">
    <property type="component" value="Unassembled WGS sequence"/>
</dbReference>
<dbReference type="NCBIfam" id="NF003742">
    <property type="entry name" value="PRK05339.1"/>
    <property type="match status" value="1"/>
</dbReference>
<dbReference type="EC" id="2.7.4.28" evidence="5"/>
<dbReference type="Pfam" id="PF03618">
    <property type="entry name" value="Kinase-PPPase"/>
    <property type="match status" value="1"/>
</dbReference>
<dbReference type="InterPro" id="IPR026530">
    <property type="entry name" value="PSRP"/>
</dbReference>
<accession>A0A1H5SGS1</accession>
<keyword evidence="1 5" id="KW-0723">Serine/threonine-protein kinase</keyword>
<keyword evidence="4 5" id="KW-0418">Kinase</keyword>
<dbReference type="PANTHER" id="PTHR31756">
    <property type="entry name" value="PYRUVATE, PHOSPHATE DIKINASE REGULATORY PROTEIN 1, CHLOROPLASTIC"/>
    <property type="match status" value="1"/>
</dbReference>
<dbReference type="OrthoDB" id="9782201at2"/>
<dbReference type="GO" id="GO:0004674">
    <property type="term" value="F:protein serine/threonine kinase activity"/>
    <property type="evidence" value="ECO:0007669"/>
    <property type="project" value="UniProtKB-UniRule"/>
</dbReference>
<dbReference type="EC" id="2.7.11.33" evidence="5"/>
<dbReference type="EMBL" id="FNVK01000002">
    <property type="protein sequence ID" value="SEF49822.1"/>
    <property type="molecule type" value="Genomic_DNA"/>
</dbReference>
<feature type="binding site" evidence="5">
    <location>
        <begin position="162"/>
        <end position="169"/>
    </location>
    <ligand>
        <name>ADP</name>
        <dbReference type="ChEBI" id="CHEBI:456216"/>
    </ligand>
</feature>
<comment type="function">
    <text evidence="5">Bifunctional serine/threonine kinase and phosphorylase involved in the regulation of the phosphoenolpyruvate synthase (PEPS) by catalyzing its phosphorylation/dephosphorylation.</text>
</comment>
<evidence type="ECO:0000256" key="4">
    <source>
        <dbReference type="ARBA" id="ARBA00022777"/>
    </source>
</evidence>
<dbReference type="GO" id="GO:0043531">
    <property type="term" value="F:ADP binding"/>
    <property type="evidence" value="ECO:0007669"/>
    <property type="project" value="UniProtKB-UniRule"/>
</dbReference>
<dbReference type="InterPro" id="IPR005177">
    <property type="entry name" value="Kinase-pyrophosphorylase"/>
</dbReference>
<dbReference type="SMR" id="A0A1H5SGS1"/>
<proteinExistence type="inferred from homology"/>
<dbReference type="AlphaFoldDB" id="A0A1H5SGS1"/>
<organism evidence="6 7">
    <name type="scientific">Nitrosospira multiformis (strain ATCC 25196 / NCIMB 11849 / C 71)</name>
    <dbReference type="NCBI Taxonomy" id="323848"/>
    <lineage>
        <taxon>Bacteria</taxon>
        <taxon>Pseudomonadati</taxon>
        <taxon>Pseudomonadota</taxon>
        <taxon>Betaproteobacteria</taxon>
        <taxon>Nitrosomonadales</taxon>
        <taxon>Nitrosomonadaceae</taxon>
        <taxon>Nitrosospira</taxon>
    </lineage>
</organism>
<dbReference type="GO" id="GO:0016776">
    <property type="term" value="F:phosphotransferase activity, phosphate group as acceptor"/>
    <property type="evidence" value="ECO:0007669"/>
    <property type="project" value="UniProtKB-UniRule"/>
</dbReference>
<dbReference type="HAMAP" id="MF_01062">
    <property type="entry name" value="PSRP"/>
    <property type="match status" value="1"/>
</dbReference>
<keyword evidence="3 5" id="KW-0547">Nucleotide-binding</keyword>
<evidence type="ECO:0000313" key="6">
    <source>
        <dbReference type="EMBL" id="SEF49822.1"/>
    </source>
</evidence>
<dbReference type="KEGG" id="nmu:Nmul_A0997"/>
<keyword evidence="2 5" id="KW-0808">Transferase</keyword>
<evidence type="ECO:0000256" key="5">
    <source>
        <dbReference type="HAMAP-Rule" id="MF_01062"/>
    </source>
</evidence>
<comment type="catalytic activity">
    <reaction evidence="5">
        <text>[pyruvate, water dikinase]-phosphate + phosphate + H(+) = [pyruvate, water dikinase] + diphosphate</text>
        <dbReference type="Rhea" id="RHEA:48580"/>
        <dbReference type="Rhea" id="RHEA-COMP:11425"/>
        <dbReference type="Rhea" id="RHEA-COMP:11426"/>
        <dbReference type="ChEBI" id="CHEBI:15378"/>
        <dbReference type="ChEBI" id="CHEBI:33019"/>
        <dbReference type="ChEBI" id="CHEBI:43176"/>
        <dbReference type="ChEBI" id="CHEBI:43474"/>
        <dbReference type="ChEBI" id="CHEBI:68546"/>
        <dbReference type="EC" id="2.7.4.28"/>
    </reaction>
</comment>
<reference evidence="6 7" key="1">
    <citation type="submission" date="2016-10" db="EMBL/GenBank/DDBJ databases">
        <authorList>
            <person name="de Groot N.N."/>
        </authorList>
    </citation>
    <scope>NUCLEOTIDE SEQUENCE [LARGE SCALE GENOMIC DNA]</scope>
    <source>
        <strain evidence="6 7">Nl13</strain>
    </source>
</reference>
<dbReference type="GO" id="GO:0005524">
    <property type="term" value="F:ATP binding"/>
    <property type="evidence" value="ECO:0007669"/>
    <property type="project" value="InterPro"/>
</dbReference>
<evidence type="ECO:0000256" key="1">
    <source>
        <dbReference type="ARBA" id="ARBA00022527"/>
    </source>
</evidence>